<organism evidence="1 2">
    <name type="scientific">Erythrobacter litoralis</name>
    <dbReference type="NCBI Taxonomy" id="39960"/>
    <lineage>
        <taxon>Bacteria</taxon>
        <taxon>Pseudomonadati</taxon>
        <taxon>Pseudomonadota</taxon>
        <taxon>Alphaproteobacteria</taxon>
        <taxon>Sphingomonadales</taxon>
        <taxon>Erythrobacteraceae</taxon>
        <taxon>Erythrobacter/Porphyrobacter group</taxon>
        <taxon>Erythrobacter</taxon>
    </lineage>
</organism>
<dbReference type="GO" id="GO:0000428">
    <property type="term" value="C:DNA-directed RNA polymerase complex"/>
    <property type="evidence" value="ECO:0007669"/>
    <property type="project" value="UniProtKB-KW"/>
</dbReference>
<keyword evidence="2" id="KW-1185">Reference proteome</keyword>
<dbReference type="AlphaFoldDB" id="A0A074M4N5"/>
<comment type="caution">
    <text evidence="1">The sequence shown here is derived from an EMBL/GenBank/DDBJ whole genome shotgun (WGS) entry which is preliminary data.</text>
</comment>
<gene>
    <name evidence="1" type="ORF">EH32_03690</name>
</gene>
<keyword evidence="1" id="KW-0240">DNA-directed RNA polymerase</keyword>
<reference evidence="1 2" key="1">
    <citation type="submission" date="2014-04" db="EMBL/GenBank/DDBJ databases">
        <title>A comprehensive comparison of genomes of Erythrobacter spp. Strains.</title>
        <authorList>
            <person name="Zheng Q."/>
        </authorList>
    </citation>
    <scope>NUCLEOTIDE SEQUENCE [LARGE SCALE GENOMIC DNA]</scope>
    <source>
        <strain evidence="1 2">DSM 8509</strain>
    </source>
</reference>
<evidence type="ECO:0000313" key="1">
    <source>
        <dbReference type="EMBL" id="KEO89616.1"/>
    </source>
</evidence>
<proteinExistence type="predicted"/>
<accession>A0A074M4N5</accession>
<evidence type="ECO:0000313" key="2">
    <source>
        <dbReference type="Proteomes" id="UP000027866"/>
    </source>
</evidence>
<protein>
    <submittedName>
        <fullName evidence="1">DNA-directed RNA polymerase subunit beta</fullName>
    </submittedName>
</protein>
<keyword evidence="1" id="KW-0804">Transcription</keyword>
<dbReference type="OrthoDB" id="7410293at2"/>
<dbReference type="KEGG" id="elq:Ga0102493_111300"/>
<dbReference type="Proteomes" id="UP000027866">
    <property type="component" value="Unassembled WGS sequence"/>
</dbReference>
<dbReference type="RefSeq" id="WP_034906593.1">
    <property type="nucleotide sequence ID" value="NZ_CP017057.1"/>
</dbReference>
<sequence>MNQHRTPGSRTRSLVAELAKPSRLEAQGPLAARFIYSLRLIAAHERVSRDPVPELTLRLGGVEIAAKALFLSQAIASCWPENVHVSRFCCCHLTHDEATIGAMLDAAACGSRADFEASIAGLVRPDRIERLWDGALALLTAEMRAA</sequence>
<dbReference type="EMBL" id="JMIX01000014">
    <property type="protein sequence ID" value="KEO89616.1"/>
    <property type="molecule type" value="Genomic_DNA"/>
</dbReference>
<dbReference type="PATRIC" id="fig|39960.10.peg.375"/>
<name>A0A074M4N5_9SPHN</name>